<protein>
    <submittedName>
        <fullName evidence="1">Uncharacterized protein</fullName>
    </submittedName>
</protein>
<dbReference type="AlphaFoldDB" id="A0A2I1H9Q4"/>
<evidence type="ECO:0000313" key="2">
    <source>
        <dbReference type="Proteomes" id="UP000234323"/>
    </source>
</evidence>
<reference evidence="1 2" key="1">
    <citation type="submission" date="2015-10" db="EMBL/GenBank/DDBJ databases">
        <title>Genome analyses suggest a sexual origin of heterokaryosis in a supposedly ancient asexual fungus.</title>
        <authorList>
            <person name="Ropars J."/>
            <person name="Sedzielewska K."/>
            <person name="Noel J."/>
            <person name="Charron P."/>
            <person name="Farinelli L."/>
            <person name="Marton T."/>
            <person name="Kruger M."/>
            <person name="Pelin A."/>
            <person name="Brachmann A."/>
            <person name="Corradi N."/>
        </authorList>
    </citation>
    <scope>NUCLEOTIDE SEQUENCE [LARGE SCALE GENOMIC DNA]</scope>
    <source>
        <strain evidence="1 2">A4</strain>
    </source>
</reference>
<proteinExistence type="predicted"/>
<accession>A0A2I1H9Q4</accession>
<organism evidence="1 2">
    <name type="scientific">Rhizophagus irregularis</name>
    <dbReference type="NCBI Taxonomy" id="588596"/>
    <lineage>
        <taxon>Eukaryota</taxon>
        <taxon>Fungi</taxon>
        <taxon>Fungi incertae sedis</taxon>
        <taxon>Mucoromycota</taxon>
        <taxon>Glomeromycotina</taxon>
        <taxon>Glomeromycetes</taxon>
        <taxon>Glomerales</taxon>
        <taxon>Glomeraceae</taxon>
        <taxon>Rhizophagus</taxon>
    </lineage>
</organism>
<sequence length="130" mass="15200">MCYSPFKRQKTNETDCFSLKGISYTKQLAFEGRKSYKQPSAKCKKLVNYRVIYRNYNEADLTSGTKKVELFTKRRIRGLKSNMEKCKFLNNSEVIINFQLSHHIWKPIAAILTKQYIKSSNLALLYSEAL</sequence>
<dbReference type="EMBL" id="LLXI01001899">
    <property type="protein sequence ID" value="PKY55602.1"/>
    <property type="molecule type" value="Genomic_DNA"/>
</dbReference>
<dbReference type="VEuPathDB" id="FungiDB:RhiirFUN_025777"/>
<evidence type="ECO:0000313" key="1">
    <source>
        <dbReference type="EMBL" id="PKY55602.1"/>
    </source>
</evidence>
<gene>
    <name evidence="1" type="ORF">RhiirA4_475176</name>
</gene>
<keyword evidence="2" id="KW-1185">Reference proteome</keyword>
<dbReference type="Proteomes" id="UP000234323">
    <property type="component" value="Unassembled WGS sequence"/>
</dbReference>
<name>A0A2I1H9Q4_9GLOM</name>
<comment type="caution">
    <text evidence="1">The sequence shown here is derived from an EMBL/GenBank/DDBJ whole genome shotgun (WGS) entry which is preliminary data.</text>
</comment>